<dbReference type="InterPro" id="IPR005467">
    <property type="entry name" value="His_kinase_dom"/>
</dbReference>
<dbReference type="CDD" id="cd16922">
    <property type="entry name" value="HATPase_EvgS-ArcB-TorS-like"/>
    <property type="match status" value="1"/>
</dbReference>
<accession>A0A0J8VIL4</accession>
<dbReference type="InterPro" id="IPR004358">
    <property type="entry name" value="Sig_transdc_His_kin-like_C"/>
</dbReference>
<dbReference type="FunFam" id="1.10.287.130:FF:000002">
    <property type="entry name" value="Two-component osmosensing histidine kinase"/>
    <property type="match status" value="1"/>
</dbReference>
<organism evidence="15 16">
    <name type="scientific">Photobacterium swingsii</name>
    <dbReference type="NCBI Taxonomy" id="680026"/>
    <lineage>
        <taxon>Bacteria</taxon>
        <taxon>Pseudomonadati</taxon>
        <taxon>Pseudomonadota</taxon>
        <taxon>Gammaproteobacteria</taxon>
        <taxon>Vibrionales</taxon>
        <taxon>Vibrionaceae</taxon>
        <taxon>Photobacterium</taxon>
    </lineage>
</organism>
<dbReference type="CDD" id="cd00082">
    <property type="entry name" value="HisKA"/>
    <property type="match status" value="1"/>
</dbReference>
<dbReference type="SUPFAM" id="SSF52172">
    <property type="entry name" value="CheY-like"/>
    <property type="match status" value="1"/>
</dbReference>
<evidence type="ECO:0000256" key="2">
    <source>
        <dbReference type="ARBA" id="ARBA00012438"/>
    </source>
</evidence>
<evidence type="ECO:0000256" key="8">
    <source>
        <dbReference type="ARBA" id="ARBA00023012"/>
    </source>
</evidence>
<keyword evidence="6 15" id="KW-0418">Kinase</keyword>
<comment type="subunit">
    <text evidence="9">At low DSF concentrations, interacts with RpfF.</text>
</comment>
<dbReference type="OrthoDB" id="9810730at2"/>
<dbReference type="PROSITE" id="PS50109">
    <property type="entry name" value="HIS_KIN"/>
    <property type="match status" value="1"/>
</dbReference>
<dbReference type="PROSITE" id="PS50110">
    <property type="entry name" value="RESPONSE_REGULATORY"/>
    <property type="match status" value="1"/>
</dbReference>
<dbReference type="GO" id="GO:0005524">
    <property type="term" value="F:ATP binding"/>
    <property type="evidence" value="ECO:0007669"/>
    <property type="project" value="UniProtKB-KW"/>
</dbReference>
<keyword evidence="16" id="KW-1185">Reference proteome</keyword>
<keyword evidence="12" id="KW-0812">Transmembrane</keyword>
<name>A0A0J8VIL4_9GAMM</name>
<dbReference type="Gene3D" id="1.10.287.130">
    <property type="match status" value="1"/>
</dbReference>
<keyword evidence="8" id="KW-0902">Two-component regulatory system</keyword>
<comment type="catalytic activity">
    <reaction evidence="1">
        <text>ATP + protein L-histidine = ADP + protein N-phospho-L-histidine.</text>
        <dbReference type="EC" id="2.7.13.3"/>
    </reaction>
</comment>
<dbReference type="SUPFAM" id="SSF47384">
    <property type="entry name" value="Homodimeric domain of signal transducing histidine kinase"/>
    <property type="match status" value="1"/>
</dbReference>
<dbReference type="Pfam" id="PF00512">
    <property type="entry name" value="HisKA"/>
    <property type="match status" value="1"/>
</dbReference>
<dbReference type="SUPFAM" id="SSF55874">
    <property type="entry name" value="ATPase domain of HSP90 chaperone/DNA topoisomerase II/histidine kinase"/>
    <property type="match status" value="1"/>
</dbReference>
<feature type="transmembrane region" description="Helical" evidence="12">
    <location>
        <begin position="12"/>
        <end position="30"/>
    </location>
</feature>
<dbReference type="EMBL" id="PYLZ01000001">
    <property type="protein sequence ID" value="PSW27144.1"/>
    <property type="molecule type" value="Genomic_DNA"/>
</dbReference>
<evidence type="ECO:0000313" key="15">
    <source>
        <dbReference type="EMBL" id="PSW27144.1"/>
    </source>
</evidence>
<evidence type="ECO:0000256" key="6">
    <source>
        <dbReference type="ARBA" id="ARBA00022777"/>
    </source>
</evidence>
<proteinExistence type="predicted"/>
<keyword evidence="4" id="KW-0808">Transferase</keyword>
<keyword evidence="12" id="KW-0472">Membrane</keyword>
<evidence type="ECO:0000256" key="5">
    <source>
        <dbReference type="ARBA" id="ARBA00022741"/>
    </source>
</evidence>
<dbReference type="Pfam" id="PF02518">
    <property type="entry name" value="HATPase_c"/>
    <property type="match status" value="1"/>
</dbReference>
<keyword evidence="7" id="KW-0067">ATP-binding</keyword>
<protein>
    <recommendedName>
        <fullName evidence="10">Sensory/regulatory protein RpfC</fullName>
        <ecNumber evidence="2">2.7.13.3</ecNumber>
    </recommendedName>
</protein>
<keyword evidence="5" id="KW-0547">Nucleotide-binding</keyword>
<reference evidence="15 16" key="1">
    <citation type="submission" date="2018-01" db="EMBL/GenBank/DDBJ databases">
        <title>Whole genome sequencing of Histamine producing bacteria.</title>
        <authorList>
            <person name="Butler K."/>
        </authorList>
    </citation>
    <scope>NUCLEOTIDE SEQUENCE [LARGE SCALE GENOMIC DNA]</scope>
    <source>
        <strain evidence="15 16">DSM 24669</strain>
    </source>
</reference>
<dbReference type="PANTHER" id="PTHR45339">
    <property type="entry name" value="HYBRID SIGNAL TRANSDUCTION HISTIDINE KINASE J"/>
    <property type="match status" value="1"/>
</dbReference>
<dbReference type="STRING" id="680026.AB733_02110"/>
<dbReference type="Pfam" id="PF00072">
    <property type="entry name" value="Response_reg"/>
    <property type="match status" value="1"/>
</dbReference>
<dbReference type="PRINTS" id="PR00344">
    <property type="entry name" value="BCTRLSENSOR"/>
</dbReference>
<dbReference type="AlphaFoldDB" id="A0A0J8VIL4"/>
<evidence type="ECO:0000313" key="16">
    <source>
        <dbReference type="Proteomes" id="UP000240481"/>
    </source>
</evidence>
<dbReference type="SMART" id="SM00448">
    <property type="entry name" value="REC"/>
    <property type="match status" value="1"/>
</dbReference>
<feature type="domain" description="Histidine kinase" evidence="13">
    <location>
        <begin position="323"/>
        <end position="544"/>
    </location>
</feature>
<dbReference type="GO" id="GO:0000155">
    <property type="term" value="F:phosphorelay sensor kinase activity"/>
    <property type="evidence" value="ECO:0007669"/>
    <property type="project" value="InterPro"/>
</dbReference>
<dbReference type="Gene3D" id="3.40.50.2300">
    <property type="match status" value="1"/>
</dbReference>
<sequence>MTRAKTHSIQTLLYWGTGIIMALVLIFFYANSQLDKEENELHLLQLDIALSSQQMLMMRRHEKDFLARHDNKYVAKMSDEAKAIKSRLLTIDDNMAAHRLKADFNNNNTLAAIDAYQAQFKRLTDTVYLIYGDTQNTGAADKLKQSTLDFERVAFTANDEQLTYQLIDLQSLLIAFFKDFDTTLIPQIDLAFDNLQQRVNTQTNNQQLKIQFSQFSDHYYLLKGYFETLGYDHNSGQLGKLRATIHSVESNLSSLYNIIPSLIQNKLSNYMFYHNLLAGLLGLSILAVLSFVIRSVSNLESALVRSREKETKANRAKSSFLANMSHEIRTPLNGIIGMTEILADSKLSAIQKDYLTTINSSSQTLLMLINDVLDLSKIESGHLEVNAHTCDIREIIYDTAALIAPKAQQKNVDLRINMDANIPDYVRADEQKIRQVMMNLASNAIKFTQKGTVTFTLQRVNHNDDSFKFYFAVKDTGIGIDSSKHDQVFEEFKQESNSTSTTYGGTGLGLAISSKMIKMMGGNIEITSEKGQGCEFYFTIRLAKDPEKKVQKNEHKSIVYCSPKADELLLQNLQTLGYPITLLTSPKDLAAGLNQVNDHVTKSSISTNNHEPVLILDVDAFGKEVDTIHELFPRLPLLLARQNNADKPDYGDKVAGYITLPLLGSRLDALIKSAKAYDARLSHSELDEDGELATAKPISSSEHNGMVLIVEDNVVNQKVVSINLKKLGYHYEIANNGAEAVEIFKQQHQKVSLILMDCMMPIMDGFEATQTIRDFEQQQQLSGTHIIALTASILDDDIQRCFDSGMNDYLPKPFRREVLIEKLEKHAVCEN</sequence>
<feature type="modified residue" description="4-aspartylphosphate" evidence="11">
    <location>
        <position position="757"/>
    </location>
</feature>
<dbReference type="PANTHER" id="PTHR45339:SF1">
    <property type="entry name" value="HYBRID SIGNAL TRANSDUCTION HISTIDINE KINASE J"/>
    <property type="match status" value="1"/>
</dbReference>
<dbReference type="SMART" id="SM00388">
    <property type="entry name" value="HisKA"/>
    <property type="match status" value="1"/>
</dbReference>
<evidence type="ECO:0000256" key="9">
    <source>
        <dbReference type="ARBA" id="ARBA00064003"/>
    </source>
</evidence>
<comment type="caution">
    <text evidence="15">The sequence shown here is derived from an EMBL/GenBank/DDBJ whole genome shotgun (WGS) entry which is preliminary data.</text>
</comment>
<keyword evidence="12" id="KW-1133">Transmembrane helix</keyword>
<gene>
    <name evidence="15" type="ORF">C9I94_04005</name>
</gene>
<dbReference type="SMART" id="SM00387">
    <property type="entry name" value="HATPase_c"/>
    <property type="match status" value="1"/>
</dbReference>
<evidence type="ECO:0000259" key="13">
    <source>
        <dbReference type="PROSITE" id="PS50109"/>
    </source>
</evidence>
<dbReference type="Gene3D" id="3.30.565.10">
    <property type="entry name" value="Histidine kinase-like ATPase, C-terminal domain"/>
    <property type="match status" value="1"/>
</dbReference>
<evidence type="ECO:0000256" key="10">
    <source>
        <dbReference type="ARBA" id="ARBA00068150"/>
    </source>
</evidence>
<dbReference type="InterPro" id="IPR003594">
    <property type="entry name" value="HATPase_dom"/>
</dbReference>
<dbReference type="CDD" id="cd17546">
    <property type="entry name" value="REC_hyHK_CKI1_RcsC-like"/>
    <property type="match status" value="1"/>
</dbReference>
<dbReference type="EC" id="2.7.13.3" evidence="2"/>
<evidence type="ECO:0000256" key="11">
    <source>
        <dbReference type="PROSITE-ProRule" id="PRU00169"/>
    </source>
</evidence>
<evidence type="ECO:0000256" key="4">
    <source>
        <dbReference type="ARBA" id="ARBA00022679"/>
    </source>
</evidence>
<dbReference type="InterPro" id="IPR036097">
    <property type="entry name" value="HisK_dim/P_sf"/>
</dbReference>
<dbReference type="RefSeq" id="WP_048897254.1">
    <property type="nucleotide sequence ID" value="NZ_AP024852.1"/>
</dbReference>
<dbReference type="FunFam" id="3.30.565.10:FF:000010">
    <property type="entry name" value="Sensor histidine kinase RcsC"/>
    <property type="match status" value="1"/>
</dbReference>
<evidence type="ECO:0000256" key="12">
    <source>
        <dbReference type="SAM" id="Phobius"/>
    </source>
</evidence>
<dbReference type="InterPro" id="IPR003661">
    <property type="entry name" value="HisK_dim/P_dom"/>
</dbReference>
<keyword evidence="3 11" id="KW-0597">Phosphoprotein</keyword>
<evidence type="ECO:0000256" key="1">
    <source>
        <dbReference type="ARBA" id="ARBA00000085"/>
    </source>
</evidence>
<dbReference type="InterPro" id="IPR036890">
    <property type="entry name" value="HATPase_C_sf"/>
</dbReference>
<evidence type="ECO:0000256" key="3">
    <source>
        <dbReference type="ARBA" id="ARBA00022553"/>
    </source>
</evidence>
<dbReference type="Proteomes" id="UP000240481">
    <property type="component" value="Unassembled WGS sequence"/>
</dbReference>
<feature type="domain" description="Response regulatory" evidence="14">
    <location>
        <begin position="706"/>
        <end position="827"/>
    </location>
</feature>
<evidence type="ECO:0000256" key="7">
    <source>
        <dbReference type="ARBA" id="ARBA00022840"/>
    </source>
</evidence>
<dbReference type="InterPro" id="IPR001789">
    <property type="entry name" value="Sig_transdc_resp-reg_receiver"/>
</dbReference>
<dbReference type="InterPro" id="IPR011006">
    <property type="entry name" value="CheY-like_superfamily"/>
</dbReference>
<evidence type="ECO:0000259" key="14">
    <source>
        <dbReference type="PROSITE" id="PS50110"/>
    </source>
</evidence>